<dbReference type="EMBL" id="JBBWWQ010000007">
    <property type="protein sequence ID" value="KAK8942830.1"/>
    <property type="molecule type" value="Genomic_DNA"/>
</dbReference>
<organism evidence="3 4">
    <name type="scientific">Platanthera zijinensis</name>
    <dbReference type="NCBI Taxonomy" id="2320716"/>
    <lineage>
        <taxon>Eukaryota</taxon>
        <taxon>Viridiplantae</taxon>
        <taxon>Streptophyta</taxon>
        <taxon>Embryophyta</taxon>
        <taxon>Tracheophyta</taxon>
        <taxon>Spermatophyta</taxon>
        <taxon>Magnoliopsida</taxon>
        <taxon>Liliopsida</taxon>
        <taxon>Asparagales</taxon>
        <taxon>Orchidaceae</taxon>
        <taxon>Orchidoideae</taxon>
        <taxon>Orchideae</taxon>
        <taxon>Orchidinae</taxon>
        <taxon>Platanthera</taxon>
    </lineage>
</organism>
<keyword evidence="1" id="KW-0175">Coiled coil</keyword>
<dbReference type="GO" id="GO:0016491">
    <property type="term" value="F:oxidoreductase activity"/>
    <property type="evidence" value="ECO:0007669"/>
    <property type="project" value="InterPro"/>
</dbReference>
<protein>
    <recommendedName>
        <fullName evidence="2">DSBA-like thioredoxin domain-containing protein</fullName>
    </recommendedName>
</protein>
<evidence type="ECO:0000259" key="2">
    <source>
        <dbReference type="Pfam" id="PF01323"/>
    </source>
</evidence>
<evidence type="ECO:0000313" key="4">
    <source>
        <dbReference type="Proteomes" id="UP001418222"/>
    </source>
</evidence>
<feature type="domain" description="DSBA-like thioredoxin" evidence="2">
    <location>
        <begin position="43"/>
        <end position="241"/>
    </location>
</feature>
<dbReference type="InterPro" id="IPR001853">
    <property type="entry name" value="DSBA-like_thioredoxin_dom"/>
</dbReference>
<name>A0AAP0BKG6_9ASPA</name>
<reference evidence="3 4" key="1">
    <citation type="journal article" date="2022" name="Nat. Plants">
        <title>Genomes of leafy and leafless Platanthera orchids illuminate the evolution of mycoheterotrophy.</title>
        <authorList>
            <person name="Li M.H."/>
            <person name="Liu K.W."/>
            <person name="Li Z."/>
            <person name="Lu H.C."/>
            <person name="Ye Q.L."/>
            <person name="Zhang D."/>
            <person name="Wang J.Y."/>
            <person name="Li Y.F."/>
            <person name="Zhong Z.M."/>
            <person name="Liu X."/>
            <person name="Yu X."/>
            <person name="Liu D.K."/>
            <person name="Tu X.D."/>
            <person name="Liu B."/>
            <person name="Hao Y."/>
            <person name="Liao X.Y."/>
            <person name="Jiang Y.T."/>
            <person name="Sun W.H."/>
            <person name="Chen J."/>
            <person name="Chen Y.Q."/>
            <person name="Ai Y."/>
            <person name="Zhai J.W."/>
            <person name="Wu S.S."/>
            <person name="Zhou Z."/>
            <person name="Hsiao Y.Y."/>
            <person name="Wu W.L."/>
            <person name="Chen Y.Y."/>
            <person name="Lin Y.F."/>
            <person name="Hsu J.L."/>
            <person name="Li C.Y."/>
            <person name="Wang Z.W."/>
            <person name="Zhao X."/>
            <person name="Zhong W.Y."/>
            <person name="Ma X.K."/>
            <person name="Ma L."/>
            <person name="Huang J."/>
            <person name="Chen G.Z."/>
            <person name="Huang M.Z."/>
            <person name="Huang L."/>
            <person name="Peng D.H."/>
            <person name="Luo Y.B."/>
            <person name="Zou S.Q."/>
            <person name="Chen S.P."/>
            <person name="Lan S."/>
            <person name="Tsai W.C."/>
            <person name="Van de Peer Y."/>
            <person name="Liu Z.J."/>
        </authorList>
    </citation>
    <scope>NUCLEOTIDE SEQUENCE [LARGE SCALE GENOMIC DNA]</scope>
    <source>
        <strain evidence="3">Lor287</strain>
    </source>
</reference>
<gene>
    <name evidence="3" type="ORF">KSP39_PZI009192</name>
</gene>
<dbReference type="InterPro" id="IPR036249">
    <property type="entry name" value="Thioredoxin-like_sf"/>
</dbReference>
<dbReference type="Gene3D" id="3.40.30.10">
    <property type="entry name" value="Glutaredoxin"/>
    <property type="match status" value="1"/>
</dbReference>
<keyword evidence="4" id="KW-1185">Reference proteome</keyword>
<sequence length="246" mass="27484">MFLQLSRRSIKAVRTASTELGASRHLRFMAHKAVDGTSKKLIQIDISSDTVCPWCFVGKKNLEKAMDLTKDQYNFEVKWHPFFLNPQAPKEGIKKSEYYKSKFGSAQSERIISRMTEVFRGLGFEYDTAGMTGNTLDSHRLISFAADQGCQKQNALVDELFQNYFIQGKYIGDKQVLLDAAAKAGIEGAAELINDANKGLKEVNEELQKYSSHITGVPHFLINGSYELSGGQPPEAFLRAFEVAAK</sequence>
<proteinExistence type="predicted"/>
<dbReference type="PANTHER" id="PTHR13887">
    <property type="entry name" value="GLUTATHIONE S-TRANSFERASE KAPPA"/>
    <property type="match status" value="1"/>
</dbReference>
<dbReference type="Pfam" id="PF01323">
    <property type="entry name" value="DSBA"/>
    <property type="match status" value="1"/>
</dbReference>
<dbReference type="Proteomes" id="UP001418222">
    <property type="component" value="Unassembled WGS sequence"/>
</dbReference>
<feature type="coiled-coil region" evidence="1">
    <location>
        <begin position="186"/>
        <end position="213"/>
    </location>
</feature>
<dbReference type="SUPFAM" id="SSF52833">
    <property type="entry name" value="Thioredoxin-like"/>
    <property type="match status" value="1"/>
</dbReference>
<dbReference type="CDD" id="cd03024">
    <property type="entry name" value="DsbA_FrnE"/>
    <property type="match status" value="1"/>
</dbReference>
<dbReference type="AlphaFoldDB" id="A0AAP0BKG6"/>
<dbReference type="PANTHER" id="PTHR13887:SF41">
    <property type="entry name" value="THIOREDOXIN SUPERFAMILY PROTEIN"/>
    <property type="match status" value="1"/>
</dbReference>
<comment type="caution">
    <text evidence="3">The sequence shown here is derived from an EMBL/GenBank/DDBJ whole genome shotgun (WGS) entry which is preliminary data.</text>
</comment>
<evidence type="ECO:0000313" key="3">
    <source>
        <dbReference type="EMBL" id="KAK8942830.1"/>
    </source>
</evidence>
<accession>A0AAP0BKG6</accession>
<evidence type="ECO:0000256" key="1">
    <source>
        <dbReference type="SAM" id="Coils"/>
    </source>
</evidence>